<gene>
    <name evidence="3" type="ORF">LITE_LOCUS6957</name>
</gene>
<accession>A0AAV0I0H6</accession>
<dbReference type="GO" id="GO:0004568">
    <property type="term" value="F:chitinase activity"/>
    <property type="evidence" value="ECO:0007669"/>
    <property type="project" value="InterPro"/>
</dbReference>
<keyword evidence="1" id="KW-0147">Chitin-binding</keyword>
<dbReference type="AlphaFoldDB" id="A0AAV0I0H6"/>
<reference evidence="3" key="1">
    <citation type="submission" date="2022-08" db="EMBL/GenBank/DDBJ databases">
        <authorList>
            <person name="Gutierrez-Valencia J."/>
        </authorList>
    </citation>
    <scope>NUCLEOTIDE SEQUENCE</scope>
</reference>
<keyword evidence="4" id="KW-1185">Reference proteome</keyword>
<comment type="caution">
    <text evidence="3">The sequence shown here is derived from an EMBL/GenBank/DDBJ whole genome shotgun (WGS) entry which is preliminary data.</text>
</comment>
<evidence type="ECO:0000313" key="3">
    <source>
        <dbReference type="EMBL" id="CAI0390996.1"/>
    </source>
</evidence>
<dbReference type="Proteomes" id="UP001154282">
    <property type="component" value="Unassembled WGS sequence"/>
</dbReference>
<feature type="domain" description="Glycoside hydrolase family 19 catalytic" evidence="2">
    <location>
        <begin position="2"/>
        <end position="44"/>
    </location>
</feature>
<evidence type="ECO:0000259" key="2">
    <source>
        <dbReference type="Pfam" id="PF00182"/>
    </source>
</evidence>
<name>A0AAV0I0H6_9ROSI</name>
<organism evidence="3 4">
    <name type="scientific">Linum tenue</name>
    <dbReference type="NCBI Taxonomy" id="586396"/>
    <lineage>
        <taxon>Eukaryota</taxon>
        <taxon>Viridiplantae</taxon>
        <taxon>Streptophyta</taxon>
        <taxon>Embryophyta</taxon>
        <taxon>Tracheophyta</taxon>
        <taxon>Spermatophyta</taxon>
        <taxon>Magnoliopsida</taxon>
        <taxon>eudicotyledons</taxon>
        <taxon>Gunneridae</taxon>
        <taxon>Pentapetalae</taxon>
        <taxon>rosids</taxon>
        <taxon>fabids</taxon>
        <taxon>Malpighiales</taxon>
        <taxon>Linaceae</taxon>
        <taxon>Linum</taxon>
    </lineage>
</organism>
<dbReference type="GO" id="GO:0008061">
    <property type="term" value="F:chitin binding"/>
    <property type="evidence" value="ECO:0007669"/>
    <property type="project" value="UniProtKB-KW"/>
</dbReference>
<evidence type="ECO:0000313" key="4">
    <source>
        <dbReference type="Proteomes" id="UP001154282"/>
    </source>
</evidence>
<dbReference type="GO" id="GO:0006032">
    <property type="term" value="P:chitin catabolic process"/>
    <property type="evidence" value="ECO:0007669"/>
    <property type="project" value="InterPro"/>
</dbReference>
<sequence>KPKSSGHNVIVGQWTPLVADRAANRVSGYSVIINIIYGGLECGR</sequence>
<proteinExistence type="predicted"/>
<dbReference type="InterPro" id="IPR023346">
    <property type="entry name" value="Lysozyme-like_dom_sf"/>
</dbReference>
<evidence type="ECO:0000256" key="1">
    <source>
        <dbReference type="ARBA" id="ARBA00022669"/>
    </source>
</evidence>
<dbReference type="EMBL" id="CAMGYJ010000003">
    <property type="protein sequence ID" value="CAI0390996.1"/>
    <property type="molecule type" value="Genomic_DNA"/>
</dbReference>
<dbReference type="GO" id="GO:0016998">
    <property type="term" value="P:cell wall macromolecule catabolic process"/>
    <property type="evidence" value="ECO:0007669"/>
    <property type="project" value="InterPro"/>
</dbReference>
<dbReference type="Pfam" id="PF00182">
    <property type="entry name" value="Glyco_hydro_19"/>
    <property type="match status" value="1"/>
</dbReference>
<dbReference type="Gene3D" id="1.10.530.10">
    <property type="match status" value="1"/>
</dbReference>
<feature type="non-terminal residue" evidence="3">
    <location>
        <position position="1"/>
    </location>
</feature>
<dbReference type="InterPro" id="IPR000726">
    <property type="entry name" value="Glyco_hydro_19_cat"/>
</dbReference>
<protein>
    <recommendedName>
        <fullName evidence="2">Glycoside hydrolase family 19 catalytic domain-containing protein</fullName>
    </recommendedName>
</protein>
<dbReference type="SUPFAM" id="SSF53955">
    <property type="entry name" value="Lysozyme-like"/>
    <property type="match status" value="1"/>
</dbReference>